<protein>
    <recommendedName>
        <fullName evidence="9">Neutral zinc metallopeptidase</fullName>
    </recommendedName>
</protein>
<gene>
    <name evidence="7" type="ORF">SAMN05660282_01516</name>
</gene>
<keyword evidence="8" id="KW-1185">Reference proteome</keyword>
<evidence type="ECO:0000313" key="7">
    <source>
        <dbReference type="EMBL" id="SFG65318.1"/>
    </source>
</evidence>
<evidence type="ECO:0000256" key="3">
    <source>
        <dbReference type="ARBA" id="ARBA00022989"/>
    </source>
</evidence>
<dbReference type="Pfam" id="PF04228">
    <property type="entry name" value="Zn_peptidase"/>
    <property type="match status" value="1"/>
</dbReference>
<evidence type="ECO:0000256" key="1">
    <source>
        <dbReference type="ARBA" id="ARBA00004167"/>
    </source>
</evidence>
<feature type="transmembrane region" description="Helical" evidence="6">
    <location>
        <begin position="77"/>
        <end position="96"/>
    </location>
</feature>
<dbReference type="EMBL" id="FOPJ01000009">
    <property type="protein sequence ID" value="SFG65318.1"/>
    <property type="molecule type" value="Genomic_DNA"/>
</dbReference>
<evidence type="ECO:0000313" key="8">
    <source>
        <dbReference type="Proteomes" id="UP000199065"/>
    </source>
</evidence>
<name>A0A1I2TKC2_9CORY</name>
<dbReference type="AlphaFoldDB" id="A0A1I2TKC2"/>
<dbReference type="STRING" id="185761.SAMN05660282_01516"/>
<evidence type="ECO:0008006" key="9">
    <source>
        <dbReference type="Google" id="ProtNLM"/>
    </source>
</evidence>
<keyword evidence="2 6" id="KW-0812">Transmembrane</keyword>
<accession>A0A1I2TKC2</accession>
<proteinExistence type="predicted"/>
<dbReference type="SUPFAM" id="SSF55486">
    <property type="entry name" value="Metalloproteases ('zincins'), catalytic domain"/>
    <property type="match status" value="1"/>
</dbReference>
<dbReference type="PANTHER" id="PTHR30168">
    <property type="entry name" value="PUTATIVE MEMBRANE PROTEIN YPFJ"/>
    <property type="match status" value="1"/>
</dbReference>
<dbReference type="InterPro" id="IPR007343">
    <property type="entry name" value="Uncharacterised_pept_Zn_put"/>
</dbReference>
<dbReference type="Proteomes" id="UP000199065">
    <property type="component" value="Unassembled WGS sequence"/>
</dbReference>
<feature type="region of interest" description="Disordered" evidence="5">
    <location>
        <begin position="108"/>
        <end position="131"/>
    </location>
</feature>
<keyword evidence="4 6" id="KW-0472">Membrane</keyword>
<evidence type="ECO:0000256" key="2">
    <source>
        <dbReference type="ARBA" id="ARBA00022692"/>
    </source>
</evidence>
<evidence type="ECO:0000256" key="6">
    <source>
        <dbReference type="SAM" id="Phobius"/>
    </source>
</evidence>
<dbReference type="PANTHER" id="PTHR30168:SF0">
    <property type="entry name" value="INNER MEMBRANE PROTEIN"/>
    <property type="match status" value="1"/>
</dbReference>
<comment type="subcellular location">
    <subcellularLocation>
        <location evidence="1">Membrane</location>
        <topology evidence="1">Single-pass membrane protein</topology>
    </subcellularLocation>
</comment>
<evidence type="ECO:0000256" key="4">
    <source>
        <dbReference type="ARBA" id="ARBA00023136"/>
    </source>
</evidence>
<evidence type="ECO:0000256" key="5">
    <source>
        <dbReference type="SAM" id="MobiDB-lite"/>
    </source>
</evidence>
<sequence>MILRHRGCSWGAGVCEGAWVRVCAVSGVRLRRGYASGGGMCPMHARAYEKLGLMTFRGDVHKEGNYARRGGGGRGPMVAAGGGIGTLLIVGLFLLMGGNPGDLGGILGEQGQLPPGQNAQSGEEGGGLDHCQTGEDANKYADCRVEFTGISVNNLWEELLPAQAGIDYTPPGLVVFDGATNTGCGMAQSATGPFYCPADSTAYFDTSFFQQLRQLGGVDAPLAESYIVAHEFGHHVQNLEGTLGLSNYNDPGADSNAVKIETQADCYAGVWAHHADNGPDAMLEPITEDQVRTALATVRSVGDDNIQERSSGHVRPDQWTHGSSDMREQAFLAGYNSGKMSSCDFLERGQYRD</sequence>
<organism evidence="7 8">
    <name type="scientific">Corynebacterium spheniscorum</name>
    <dbReference type="NCBI Taxonomy" id="185761"/>
    <lineage>
        <taxon>Bacteria</taxon>
        <taxon>Bacillati</taxon>
        <taxon>Actinomycetota</taxon>
        <taxon>Actinomycetes</taxon>
        <taxon>Mycobacteriales</taxon>
        <taxon>Corynebacteriaceae</taxon>
        <taxon>Corynebacterium</taxon>
    </lineage>
</organism>
<dbReference type="GO" id="GO:0016020">
    <property type="term" value="C:membrane"/>
    <property type="evidence" value="ECO:0007669"/>
    <property type="project" value="UniProtKB-SubCell"/>
</dbReference>
<keyword evidence="3 6" id="KW-1133">Transmembrane helix</keyword>
<reference evidence="7 8" key="1">
    <citation type="submission" date="2016-10" db="EMBL/GenBank/DDBJ databases">
        <authorList>
            <person name="de Groot N.N."/>
        </authorList>
    </citation>
    <scope>NUCLEOTIDE SEQUENCE [LARGE SCALE GENOMIC DNA]</scope>
    <source>
        <strain>J11</strain>
        <strain evidence="8">PG 39</strain>
    </source>
</reference>